<evidence type="ECO:0000256" key="1">
    <source>
        <dbReference type="SAM" id="MobiDB-lite"/>
    </source>
</evidence>
<organism evidence="2 3">
    <name type="scientific">Trinickia fusca</name>
    <dbReference type="NCBI Taxonomy" id="2419777"/>
    <lineage>
        <taxon>Bacteria</taxon>
        <taxon>Pseudomonadati</taxon>
        <taxon>Pseudomonadota</taxon>
        <taxon>Betaproteobacteria</taxon>
        <taxon>Burkholderiales</taxon>
        <taxon>Burkholderiaceae</taxon>
        <taxon>Trinickia</taxon>
    </lineage>
</organism>
<comment type="caution">
    <text evidence="2">The sequence shown here is derived from an EMBL/GenBank/DDBJ whole genome shotgun (WGS) entry which is preliminary data.</text>
</comment>
<feature type="region of interest" description="Disordered" evidence="1">
    <location>
        <begin position="38"/>
        <end position="62"/>
    </location>
</feature>
<dbReference type="AlphaFoldDB" id="A0A494X9K1"/>
<reference evidence="2 3" key="1">
    <citation type="submission" date="2018-10" db="EMBL/GenBank/DDBJ databases">
        <title>Paraburkholderia sp. 7MK8-2, isolated from soil.</title>
        <authorList>
            <person name="Gao Z.-H."/>
            <person name="Qiu L.-H."/>
        </authorList>
    </citation>
    <scope>NUCLEOTIDE SEQUENCE [LARGE SCALE GENOMIC DNA]</scope>
    <source>
        <strain evidence="2 3">7MK8-2</strain>
    </source>
</reference>
<gene>
    <name evidence="2" type="ORF">D7S89_14440</name>
</gene>
<evidence type="ECO:0000313" key="2">
    <source>
        <dbReference type="EMBL" id="RKP47447.1"/>
    </source>
</evidence>
<dbReference type="EMBL" id="RBZV01000005">
    <property type="protein sequence ID" value="RKP47447.1"/>
    <property type="molecule type" value="Genomic_DNA"/>
</dbReference>
<accession>A0A494X9K1</accession>
<proteinExistence type="predicted"/>
<sequence length="62" mass="6549">MPLALNARILVAIGDAGPRHAPRPAAAACNLLALPRRFASPQRRTDADPSAASTRTRACSRE</sequence>
<dbReference type="Proteomes" id="UP000280434">
    <property type="component" value="Unassembled WGS sequence"/>
</dbReference>
<feature type="compositionally biased region" description="Polar residues" evidence="1">
    <location>
        <begin position="51"/>
        <end position="62"/>
    </location>
</feature>
<evidence type="ECO:0000313" key="3">
    <source>
        <dbReference type="Proteomes" id="UP000280434"/>
    </source>
</evidence>
<name>A0A494X9K1_9BURK</name>
<protein>
    <submittedName>
        <fullName evidence="2">Uncharacterized protein</fullName>
    </submittedName>
</protein>
<keyword evidence="3" id="KW-1185">Reference proteome</keyword>